<dbReference type="SUPFAM" id="SSF51045">
    <property type="entry name" value="WW domain"/>
    <property type="match status" value="1"/>
</dbReference>
<evidence type="ECO:0000256" key="7">
    <source>
        <dbReference type="ARBA" id="ARBA00023069"/>
    </source>
</evidence>
<evidence type="ECO:0000256" key="1">
    <source>
        <dbReference type="ARBA" id="ARBA00004138"/>
    </source>
</evidence>
<dbReference type="PANTHER" id="PTHR21532:SF0">
    <property type="entry name" value="CILIA- AND FLAGELLA-ASSOCIATED PROTEIN 36"/>
    <property type="match status" value="1"/>
</dbReference>
<dbReference type="CDD" id="cd00201">
    <property type="entry name" value="WW"/>
    <property type="match status" value="1"/>
</dbReference>
<dbReference type="InterPro" id="IPR001202">
    <property type="entry name" value="WW_dom"/>
</dbReference>
<dbReference type="PROSITE" id="PS50020">
    <property type="entry name" value="WW_DOMAIN_2"/>
    <property type="match status" value="1"/>
</dbReference>
<feature type="compositionally biased region" description="Acidic residues" evidence="10">
    <location>
        <begin position="381"/>
        <end position="393"/>
    </location>
</feature>
<dbReference type="Pfam" id="PF11527">
    <property type="entry name" value="ARL2_Bind_BART"/>
    <property type="match status" value="1"/>
</dbReference>
<evidence type="ECO:0000256" key="10">
    <source>
        <dbReference type="SAM" id="MobiDB-lite"/>
    </source>
</evidence>
<dbReference type="RefSeq" id="XP_009041529.1">
    <property type="nucleotide sequence ID" value="XM_009043281.1"/>
</dbReference>
<organism evidence="13">
    <name type="scientific">Aureococcus anophagefferens</name>
    <name type="common">Harmful bloom alga</name>
    <dbReference type="NCBI Taxonomy" id="44056"/>
    <lineage>
        <taxon>Eukaryota</taxon>
        <taxon>Sar</taxon>
        <taxon>Stramenopiles</taxon>
        <taxon>Ochrophyta</taxon>
        <taxon>Pelagophyceae</taxon>
        <taxon>Pelagomonadales</taxon>
        <taxon>Pelagomonadaceae</taxon>
        <taxon>Aureococcus</taxon>
    </lineage>
</organism>
<dbReference type="InterPro" id="IPR038888">
    <property type="entry name" value="CFAP36"/>
</dbReference>
<dbReference type="InParanoid" id="F0YM87"/>
<name>F0YM87_AURAN</name>
<gene>
    <name evidence="12" type="ORF">AURANDRAFT_67738</name>
</gene>
<dbReference type="InterPro" id="IPR036020">
    <property type="entry name" value="WW_dom_sf"/>
</dbReference>
<feature type="region of interest" description="Disordered" evidence="10">
    <location>
        <begin position="563"/>
        <end position="595"/>
    </location>
</feature>
<evidence type="ECO:0000256" key="5">
    <source>
        <dbReference type="ARBA" id="ARBA00022490"/>
    </source>
</evidence>
<evidence type="ECO:0000313" key="13">
    <source>
        <dbReference type="Proteomes" id="UP000002729"/>
    </source>
</evidence>
<sequence>MEDEWMEALHRYVSEGQWSEVSHFVDRNAVLFGGSSTEKEHGEGEYALYVQFRSLVAKVLDSLLEELGCRSEADEARLAIFLRETAESPASGPREEMVKRVLQDLLDIDDFAAFARTMRARNDELETGEAVELERQLSAAADAKARATPETPLGAKHSVFSDSDADLTPVTTPGGGVDWQWSTVWEEAFESAEAANDDFELQHATALSLLEAHERGALPDKDRPFVGWAQALVAVASEMNGLHWAQEPRRARRLHSDLVRQRFAVELRVAQEAAFEDSAARAEAAQSAAVGGDDERSARVAAALARCETLRGAVAVARGRCVRNGAVRDANLELGYLTIRGLLHRREDLPSHATEIYDALTSRAEAEAEAHRRGDAAGPDGDGDGDIGDIGDGDGDIGDIGDGRRGARGAAPSAIAADLVAWCALEAELGTVQKRLHGMLGDDGASDQAKAAAVWKLAARRGADDKAAEDEGPKDGAYDAGGGAVSSDGDVLWHEFLDLDTNYCYYVNTATGESQWNPPDEFLPLDESVEVAAGLAEEQAAAYHAEAAHAAYKEELPTSEYWDEPKAAKDPPRAPEADAAPAEAKAEAKDDGPTFKEMNIGERSIEYEGKKMQFDAVYAGLSDEGFFTAACEPVLECDRGTFLCSGACAEVSKAIAFFADAFETASAVDVREDRVWDVLANGELAVDSKTKKFRPAAEAAARDERCRCGGVPDAHRLVFLARPAKGALCVAALASGDDTKTQQGLAALVNVLTSKEPADRRPYQDSKLTKLLDGGWLDSFVVLCVFVGRETDTADAATRLKHASRLRRLSSAGPAAADAMFESLKSRAMRTKHEEETGRLKREHM</sequence>
<dbReference type="Gene3D" id="2.20.70.10">
    <property type="match status" value="1"/>
</dbReference>
<feature type="region of interest" description="Disordered" evidence="10">
    <location>
        <begin position="367"/>
        <end position="393"/>
    </location>
</feature>
<dbReference type="KEGG" id="aaf:AURANDRAFT_67738"/>
<reference evidence="12 13" key="1">
    <citation type="journal article" date="2011" name="Proc. Natl. Acad. Sci. U.S.A.">
        <title>Niche of harmful alga Aureococcus anophagefferens revealed through ecogenomics.</title>
        <authorList>
            <person name="Gobler C.J."/>
            <person name="Berry D.L."/>
            <person name="Dyhrman S.T."/>
            <person name="Wilhelm S.W."/>
            <person name="Salamov A."/>
            <person name="Lobanov A.V."/>
            <person name="Zhang Y."/>
            <person name="Collier J.L."/>
            <person name="Wurch L.L."/>
            <person name="Kustka A.B."/>
            <person name="Dill B.D."/>
            <person name="Shah M."/>
            <person name="VerBerkmoes N.C."/>
            <person name="Kuo A."/>
            <person name="Terry A."/>
            <person name="Pangilinan J."/>
            <person name="Lindquist E.A."/>
            <person name="Lucas S."/>
            <person name="Paulsen I.T."/>
            <person name="Hattenrath-Lehmann T.K."/>
            <person name="Talmage S.C."/>
            <person name="Walker E.A."/>
            <person name="Koch F."/>
            <person name="Burson A.M."/>
            <person name="Marcoval M.A."/>
            <person name="Tang Y.Z."/>
            <person name="Lecleir G.R."/>
            <person name="Coyne K.J."/>
            <person name="Berg G.M."/>
            <person name="Bertrand E.M."/>
            <person name="Saito M.A."/>
            <person name="Gladyshev V.N."/>
            <person name="Grigoriev I.V."/>
        </authorList>
    </citation>
    <scope>NUCLEOTIDE SEQUENCE [LARGE SCALE GENOMIC DNA]</scope>
    <source>
        <strain evidence="13">CCMP 1984</strain>
    </source>
</reference>
<dbReference type="OrthoDB" id="191651at2759"/>
<dbReference type="PROSITE" id="PS01159">
    <property type="entry name" value="WW_DOMAIN_1"/>
    <property type="match status" value="1"/>
</dbReference>
<feature type="compositionally biased region" description="Basic and acidic residues" evidence="10">
    <location>
        <begin position="563"/>
        <end position="576"/>
    </location>
</feature>
<protein>
    <recommendedName>
        <fullName evidence="4">Cilia- and flagella-associated protein 36</fullName>
    </recommendedName>
    <alternativeName>
        <fullName evidence="9">Coiled-coil domain-containing protein 104</fullName>
    </alternativeName>
</protein>
<evidence type="ECO:0000256" key="2">
    <source>
        <dbReference type="ARBA" id="ARBA00004496"/>
    </source>
</evidence>
<dbReference type="EMBL" id="GL833162">
    <property type="protein sequence ID" value="EGB03744.1"/>
    <property type="molecule type" value="Genomic_DNA"/>
</dbReference>
<keyword evidence="8" id="KW-0966">Cell projection</keyword>
<evidence type="ECO:0000256" key="8">
    <source>
        <dbReference type="ARBA" id="ARBA00023273"/>
    </source>
</evidence>
<dbReference type="Gene3D" id="1.20.1520.10">
    <property type="entry name" value="ADP-ribosylation factor-like 2-binding protein, domain"/>
    <property type="match status" value="1"/>
</dbReference>
<evidence type="ECO:0000259" key="11">
    <source>
        <dbReference type="PROSITE" id="PS50020"/>
    </source>
</evidence>
<feature type="domain" description="WW" evidence="11">
    <location>
        <begin position="493"/>
        <end position="521"/>
    </location>
</feature>
<evidence type="ECO:0000313" key="12">
    <source>
        <dbReference type="EMBL" id="EGB03744.1"/>
    </source>
</evidence>
<comment type="subcellular location">
    <subcellularLocation>
        <location evidence="1">Cell projection</location>
        <location evidence="1">Cilium</location>
    </subcellularLocation>
    <subcellularLocation>
        <location evidence="2">Cytoplasm</location>
    </subcellularLocation>
</comment>
<feature type="compositionally biased region" description="Basic and acidic residues" evidence="10">
    <location>
        <begin position="584"/>
        <end position="595"/>
    </location>
</feature>
<keyword evidence="6" id="KW-0175">Coiled coil</keyword>
<evidence type="ECO:0000256" key="6">
    <source>
        <dbReference type="ARBA" id="ARBA00023054"/>
    </source>
</evidence>
<comment type="similarity">
    <text evidence="3">Belongs to the CFAP36 family.</text>
</comment>
<proteinExistence type="inferred from homology"/>
<keyword evidence="5" id="KW-0963">Cytoplasm</keyword>
<feature type="region of interest" description="Disordered" evidence="10">
    <location>
        <begin position="141"/>
        <end position="173"/>
    </location>
</feature>
<evidence type="ECO:0000256" key="9">
    <source>
        <dbReference type="ARBA" id="ARBA00031593"/>
    </source>
</evidence>
<keyword evidence="13" id="KW-1185">Reference proteome</keyword>
<accession>F0YM87</accession>
<feature type="compositionally biased region" description="Basic and acidic residues" evidence="10">
    <location>
        <begin position="462"/>
        <end position="477"/>
    </location>
</feature>
<dbReference type="AlphaFoldDB" id="F0YM87"/>
<dbReference type="Proteomes" id="UP000002729">
    <property type="component" value="Unassembled WGS sequence"/>
</dbReference>
<dbReference type="GO" id="GO:0005930">
    <property type="term" value="C:axoneme"/>
    <property type="evidence" value="ECO:0007669"/>
    <property type="project" value="TreeGrafter"/>
</dbReference>
<evidence type="ECO:0000256" key="3">
    <source>
        <dbReference type="ARBA" id="ARBA00007460"/>
    </source>
</evidence>
<dbReference type="GO" id="GO:0097546">
    <property type="term" value="C:ciliary base"/>
    <property type="evidence" value="ECO:0007669"/>
    <property type="project" value="TreeGrafter"/>
</dbReference>
<dbReference type="InterPro" id="IPR023379">
    <property type="entry name" value="BART_dom"/>
</dbReference>
<keyword evidence="7" id="KW-0969">Cilium</keyword>
<dbReference type="SMART" id="SM00456">
    <property type="entry name" value="WW"/>
    <property type="match status" value="1"/>
</dbReference>
<feature type="region of interest" description="Disordered" evidence="10">
    <location>
        <begin position="462"/>
        <end position="482"/>
    </location>
</feature>
<dbReference type="GeneID" id="20226407"/>
<evidence type="ECO:0000256" key="4">
    <source>
        <dbReference type="ARBA" id="ARBA00021815"/>
    </source>
</evidence>
<dbReference type="Pfam" id="PF00397">
    <property type="entry name" value="WW"/>
    <property type="match status" value="1"/>
</dbReference>
<dbReference type="PANTHER" id="PTHR21532">
    <property type="entry name" value="PHOSPHODIESTERASE HL"/>
    <property type="match status" value="1"/>
</dbReference>
<dbReference type="InterPro" id="IPR042541">
    <property type="entry name" value="BART_sf"/>
</dbReference>